<dbReference type="STRING" id="167879.CPS_2939"/>
<dbReference type="HOGENOM" id="CLU_022866_0_0_6"/>
<gene>
    <name evidence="1" type="ordered locus">CPS_2939</name>
</gene>
<reference evidence="1" key="1">
    <citation type="journal article" date="2005" name="Proc. Natl. Acad. Sci. U.S.A.">
        <title>The psychrophilic lifestyle as revealed by the genome sequence of Colwellia psychrerythraea 34H through genomic and proteomic analyses.</title>
        <authorList>
            <person name="Methe B.A."/>
            <person name="Nelson K.E."/>
            <person name="Deming J.W."/>
            <person name="Momen B."/>
            <person name="Melamud E."/>
            <person name="Zhang X."/>
            <person name="Moult J."/>
            <person name="Madupu R."/>
            <person name="Nelson W.C."/>
            <person name="Dodson R.J."/>
            <person name="Brinkac L.M."/>
            <person name="Daugherty S.C."/>
            <person name="Durkin A.S."/>
            <person name="DeBoy R.T."/>
            <person name="Kolonay J.F."/>
            <person name="Sullivan S.A."/>
            <person name="Zhou L."/>
            <person name="Davidsen T.M."/>
            <person name="Wu M."/>
            <person name="Huston A.L."/>
            <person name="Lewis M."/>
            <person name="Weaver B."/>
            <person name="Weidman J.F."/>
            <person name="Khouri H."/>
            <person name="Utterback T.R."/>
            <person name="Feldblyum T.V."/>
            <person name="Fraser C.M."/>
        </authorList>
    </citation>
    <scope>NUCLEOTIDE SEQUENCE [LARGE SCALE GENOMIC DNA]</scope>
    <source>
        <strain evidence="1">34H</strain>
    </source>
</reference>
<dbReference type="EMBL" id="CP000083">
    <property type="protein sequence ID" value="AAZ27664.1"/>
    <property type="molecule type" value="Genomic_DNA"/>
</dbReference>
<proteinExistence type="predicted"/>
<dbReference type="NCBIfam" id="NF041061">
    <property type="entry name" value="DpdD"/>
    <property type="match status" value="1"/>
</dbReference>
<dbReference type="Proteomes" id="UP000000547">
    <property type="component" value="Chromosome"/>
</dbReference>
<accession>Q47ZY0</accession>
<dbReference type="AlphaFoldDB" id="Q47ZY0"/>
<name>Q47ZY0_COLP3</name>
<evidence type="ECO:0000313" key="1">
    <source>
        <dbReference type="EMBL" id="AAZ27664.1"/>
    </source>
</evidence>
<evidence type="ECO:0000313" key="2">
    <source>
        <dbReference type="Proteomes" id="UP000000547"/>
    </source>
</evidence>
<dbReference type="KEGG" id="cps:CPS_2939"/>
<dbReference type="InterPro" id="IPR049807">
    <property type="entry name" value="DpdD-like"/>
</dbReference>
<protein>
    <submittedName>
        <fullName evidence="1">Uncharacterized protein</fullName>
    </submittedName>
</protein>
<sequence length="733" mass="83401">MMNMTFSNYPSWFVDFFTAENAIELEKPVEEISDSINLLLLKSIRNLESKTPFFLPAYVNGQLYFYGMCPDTKSLNELKNCLYYGLGSSHTSSYEIIKSPDLKFEQPLLFNQSHGVIRFTQVNTDNFKEDTSYIVKTLNEVSARFEEKPNFASVRLRPIGRILRDFFLASREGDGESALAFYNEAKGSGKLSHRNLVGLELQSLAINASWHEILEHKSLPDYLAGIIPTRIYHLLIRALMHVNNLDLTDLSNVDWVGLKPNLADYESFLLSKPRLKEEDKYKEDWEAWSALAVSIGIDKSDIVSFSPGFITEEWVSELFEKIESFIETRNALSIESSRLQALFDSPMSLDVVTQVLDYSKACMPSEVSEIFSWLEELPFEIRQKTKASAPFRKLWSSLEDYIYGSNNEPVIIEESEVVEPTAENPKSSVINSWNDWFKHYANGELINFDLISEWQPCEFDIKSITEAISTSADAESIRNIAPHLLSWLDDNKVVTTSAFWLGLIELIAMDDETSYITLGLMRDLIQGLLNTPHSIEQYSSAIEAFEVVVKVEISRKSLPIIIEFSEMLFDYAIKSPEVVRYPLWNGICQYSITHWSDIDFELQTVLTWLDKHIAPEDKSFDHLMSEDDSSNEDTKVSLKDKLIGISTLTEKAGQRAAEMLQSLFPGVVIKLNHDKVATDKLKNLASSADYFIFCNKSAAHQSYYAVKAINKDIIYCDGKGSSSIIRALTDFIN</sequence>
<organism evidence="1 2">
    <name type="scientific">Colwellia psychrerythraea (strain 34H / ATCC BAA-681)</name>
    <name type="common">Vibrio psychroerythus</name>
    <dbReference type="NCBI Taxonomy" id="167879"/>
    <lineage>
        <taxon>Bacteria</taxon>
        <taxon>Pseudomonadati</taxon>
        <taxon>Pseudomonadota</taxon>
        <taxon>Gammaproteobacteria</taxon>
        <taxon>Alteromonadales</taxon>
        <taxon>Colwelliaceae</taxon>
        <taxon>Colwellia</taxon>
    </lineage>
</organism>